<organism evidence="2 3">
    <name type="scientific">Chitinophaga jiangningensis</name>
    <dbReference type="NCBI Taxonomy" id="1419482"/>
    <lineage>
        <taxon>Bacteria</taxon>
        <taxon>Pseudomonadati</taxon>
        <taxon>Bacteroidota</taxon>
        <taxon>Chitinophagia</taxon>
        <taxon>Chitinophagales</taxon>
        <taxon>Chitinophagaceae</taxon>
        <taxon>Chitinophaga</taxon>
    </lineage>
</organism>
<keyword evidence="3" id="KW-1185">Reference proteome</keyword>
<evidence type="ECO:0000313" key="2">
    <source>
        <dbReference type="EMBL" id="SHL86893.1"/>
    </source>
</evidence>
<evidence type="ECO:0008006" key="4">
    <source>
        <dbReference type="Google" id="ProtNLM"/>
    </source>
</evidence>
<evidence type="ECO:0000313" key="3">
    <source>
        <dbReference type="Proteomes" id="UP000184420"/>
    </source>
</evidence>
<name>A0A1M7E5B3_9BACT</name>
<protein>
    <recommendedName>
        <fullName evidence="4">CHRD domain-containing protein</fullName>
    </recommendedName>
</protein>
<feature type="signal peptide" evidence="1">
    <location>
        <begin position="1"/>
        <end position="20"/>
    </location>
</feature>
<feature type="chain" id="PRO_5009925334" description="CHRD domain-containing protein" evidence="1">
    <location>
        <begin position="21"/>
        <end position="169"/>
    </location>
</feature>
<accession>A0A1M7E5B3</accession>
<dbReference type="RefSeq" id="WP_073082128.1">
    <property type="nucleotide sequence ID" value="NZ_FRBL01000005.1"/>
</dbReference>
<evidence type="ECO:0000256" key="1">
    <source>
        <dbReference type="SAM" id="SignalP"/>
    </source>
</evidence>
<sequence length="169" mass="17633">MSISKKRALTAGVMVATAMAVTFTACKKDDDNPPAARTTSYDLKGVGADAAKVNGVVTLTENTDSSINLILKLNKTTKDAQQAIYLIGGTAATPTTDTLYVNTTADIKGTGAAMTVNIFKNVKTIKANTAAGQKDVAFRYADVLAYAAHMKVLTGEKKDTLAIGVVGKK</sequence>
<keyword evidence="1" id="KW-0732">Signal</keyword>
<dbReference type="OrthoDB" id="664847at2"/>
<dbReference type="AlphaFoldDB" id="A0A1M7E5B3"/>
<reference evidence="2 3" key="1">
    <citation type="submission" date="2016-11" db="EMBL/GenBank/DDBJ databases">
        <authorList>
            <person name="Jaros S."/>
            <person name="Januszkiewicz K."/>
            <person name="Wedrychowicz H."/>
        </authorList>
    </citation>
    <scope>NUCLEOTIDE SEQUENCE [LARGE SCALE GENOMIC DNA]</scope>
    <source>
        <strain evidence="2 3">DSM 27406</strain>
    </source>
</reference>
<gene>
    <name evidence="2" type="ORF">SAMN05444266_105287</name>
</gene>
<dbReference type="EMBL" id="FRBL01000005">
    <property type="protein sequence ID" value="SHL86893.1"/>
    <property type="molecule type" value="Genomic_DNA"/>
</dbReference>
<proteinExistence type="predicted"/>
<dbReference type="Proteomes" id="UP000184420">
    <property type="component" value="Unassembled WGS sequence"/>
</dbReference>
<dbReference type="PROSITE" id="PS51257">
    <property type="entry name" value="PROKAR_LIPOPROTEIN"/>
    <property type="match status" value="1"/>
</dbReference>